<reference evidence="1 2" key="1">
    <citation type="journal article" date="2017" name="Chemistry">
        <title>Isolation, Biosynthesis and Chemical Modifications of Rubterolones A-F: Rare Tropolone Alkaloids from Actinomadura sp. 5-2.</title>
        <authorList>
            <person name="Guo H."/>
            <person name="Benndorf R."/>
            <person name="Leichnitz D."/>
            <person name="Klassen J.L."/>
            <person name="Vollmers J."/>
            <person name="Gorls H."/>
            <person name="Steinacker M."/>
            <person name="Weigel C."/>
            <person name="Dahse H.M."/>
            <person name="Kaster A.K."/>
            <person name="de Beer Z.W."/>
            <person name="Poulsen M."/>
            <person name="Beemelmanns C."/>
        </authorList>
    </citation>
    <scope>NUCLEOTIDE SEQUENCE [LARGE SCALE GENOMIC DNA]</scope>
    <source>
        <strain evidence="1 2">5-2</strain>
    </source>
</reference>
<protein>
    <submittedName>
        <fullName evidence="1">Uncharacterized protein</fullName>
    </submittedName>
</protein>
<dbReference type="AlphaFoldDB" id="A0A2P4UCM6"/>
<dbReference type="Proteomes" id="UP000242367">
    <property type="component" value="Unassembled WGS sequence"/>
</dbReference>
<dbReference type="EMBL" id="MTBP01000004">
    <property type="protein sequence ID" value="POM22787.1"/>
    <property type="molecule type" value="Genomic_DNA"/>
</dbReference>
<proteinExistence type="predicted"/>
<gene>
    <name evidence="1" type="ORF">BTM25_49920</name>
</gene>
<organism evidence="1 2">
    <name type="scientific">Actinomadura rubteroloni</name>
    <dbReference type="NCBI Taxonomy" id="1926885"/>
    <lineage>
        <taxon>Bacteria</taxon>
        <taxon>Bacillati</taxon>
        <taxon>Actinomycetota</taxon>
        <taxon>Actinomycetes</taxon>
        <taxon>Streptosporangiales</taxon>
        <taxon>Thermomonosporaceae</taxon>
        <taxon>Actinomadura</taxon>
    </lineage>
</organism>
<evidence type="ECO:0000313" key="1">
    <source>
        <dbReference type="EMBL" id="POM22787.1"/>
    </source>
</evidence>
<comment type="caution">
    <text evidence="1">The sequence shown here is derived from an EMBL/GenBank/DDBJ whole genome shotgun (WGS) entry which is preliminary data.</text>
</comment>
<accession>A0A2P4UCM6</accession>
<keyword evidence="2" id="KW-1185">Reference proteome</keyword>
<name>A0A2P4UCM6_9ACTN</name>
<sequence length="57" mass="6473">MAIGETLTKVWRTSREQDLPPEEVADRMAEQPDRMAEQCTEAMRPLSPCPLPARAVY</sequence>
<evidence type="ECO:0000313" key="2">
    <source>
        <dbReference type="Proteomes" id="UP000242367"/>
    </source>
</evidence>